<evidence type="ECO:0000256" key="12">
    <source>
        <dbReference type="ARBA" id="ARBA00023128"/>
    </source>
</evidence>
<evidence type="ECO:0000256" key="8">
    <source>
        <dbReference type="ARBA" id="ARBA00022792"/>
    </source>
</evidence>
<feature type="transmembrane region" description="Helical" evidence="14">
    <location>
        <begin position="29"/>
        <end position="56"/>
    </location>
</feature>
<evidence type="ECO:0000259" key="16">
    <source>
        <dbReference type="PROSITE" id="PS51003"/>
    </source>
</evidence>
<feature type="transmembrane region" description="Helical" evidence="14">
    <location>
        <begin position="182"/>
        <end position="202"/>
    </location>
</feature>
<evidence type="ECO:0000259" key="15">
    <source>
        <dbReference type="PROSITE" id="PS51002"/>
    </source>
</evidence>
<dbReference type="Gene3D" id="1.20.810.10">
    <property type="entry name" value="Cytochrome Bc1 Complex, Chain C"/>
    <property type="match status" value="1"/>
</dbReference>
<evidence type="ECO:0000256" key="10">
    <source>
        <dbReference type="ARBA" id="ARBA00022989"/>
    </source>
</evidence>
<keyword evidence="13 14" id="KW-0472">Membrane</keyword>
<keyword evidence="12 14" id="KW-0496">Mitochondrion</keyword>
<dbReference type="PANTHER" id="PTHR19271">
    <property type="entry name" value="CYTOCHROME B"/>
    <property type="match status" value="1"/>
</dbReference>
<keyword evidence="9 14" id="KW-0249">Electron transport</keyword>
<keyword evidence="8" id="KW-0999">Mitochondrion inner membrane</keyword>
<dbReference type="Pfam" id="PF00033">
    <property type="entry name" value="Cytochrome_B"/>
    <property type="match status" value="1"/>
</dbReference>
<feature type="transmembrane region" description="Helical" evidence="14">
    <location>
        <begin position="231"/>
        <end position="248"/>
    </location>
</feature>
<dbReference type="PROSITE" id="PS51003">
    <property type="entry name" value="CYTB_CTER"/>
    <property type="match status" value="1"/>
</dbReference>
<feature type="domain" description="Cytochrome b/b6 C-terminal region profile" evidence="16">
    <location>
        <begin position="212"/>
        <end position="382"/>
    </location>
</feature>
<organism evidence="17">
    <name type="scientific">Rozella allomycis</name>
    <dbReference type="NCBI Taxonomy" id="281847"/>
    <lineage>
        <taxon>Eukaryota</taxon>
        <taxon>Fungi</taxon>
        <taxon>Fungi incertae sedis</taxon>
        <taxon>Cryptomycota</taxon>
        <taxon>Cryptomycota incertae sedis</taxon>
        <taxon>Rozella</taxon>
    </lineage>
</organism>
<sequence>MYRLFKKDSLFIIFNKYLYDSLINYNITYIFNIGSLLGFSILIQIVTGILLSLYYNSILINSYDSIYYIMLEIRNGSLIRFIHIIGVSLIFILLYLHIYKSLYYNSYIYPKSNTYYIGIFIFIIIIIISFLGYSLVGGQQSYWGIVVICNILSIIPYIKEWFTYYIWGNYYISNDTINRLFSFHYLLGLIILIFIIIHLIYLHTNGGNSILGLNNNSSMINFNIYYTIKDLYSLFIYIFILLYISFYIPYNYIDKDNNNIYNSIITPISIVPHWYLLYFYCILRCFYNKHIGVIIMFSSILILFILPFTNISFIKSNKFKLFNIYFLNSIIYIYSILIYIGSCHINKYYIILSKILILYYFLYFTILLFLLNLLNNILYYYSN</sequence>
<dbReference type="AlphaFoldDB" id="R9R6T3"/>
<dbReference type="SUPFAM" id="SSF81648">
    <property type="entry name" value="a domain/subunit of cytochrome bc1 complex (Ubiquinol-cytochrome c reductase)"/>
    <property type="match status" value="1"/>
</dbReference>
<name>R9R6T3_9FUNG</name>
<evidence type="ECO:0000256" key="2">
    <source>
        <dbReference type="ARBA" id="ARBA00013531"/>
    </source>
</evidence>
<geneLocation type="mitochondrion" evidence="17"/>
<keyword evidence="6 14" id="KW-0812">Transmembrane</keyword>
<feature type="transmembrane region" description="Helical" evidence="14">
    <location>
        <begin position="142"/>
        <end position="162"/>
    </location>
</feature>
<comment type="function">
    <text evidence="14">Component of the ubiquinol-cytochrome c reductase complex (complex III or cytochrome b-c1 complex) that is part of the mitochondrial respiratory chain. The b-c1 complex mediates electron transfer from ubiquinol to cytochrome c. Contributes to the generation of a proton gradient across the mitochondrial membrane that is then used for ATP synthesis.</text>
</comment>
<feature type="transmembrane region" description="Helical" evidence="14">
    <location>
        <begin position="77"/>
        <end position="95"/>
    </location>
</feature>
<dbReference type="InterPro" id="IPR036150">
    <property type="entry name" value="Cyt_b/b6_C_sf"/>
</dbReference>
<keyword evidence="4 14" id="KW-0349">Heme</keyword>
<evidence type="ECO:0000256" key="13">
    <source>
        <dbReference type="ARBA" id="ARBA00023136"/>
    </source>
</evidence>
<evidence type="ECO:0000256" key="3">
    <source>
        <dbReference type="ARBA" id="ARBA00022448"/>
    </source>
</evidence>
<accession>R9R6T3</accession>
<keyword evidence="10 14" id="KW-1133">Transmembrane helix</keyword>
<feature type="transmembrane region" description="Helical" evidence="14">
    <location>
        <begin position="293"/>
        <end position="313"/>
    </location>
</feature>
<dbReference type="PROSITE" id="PS51002">
    <property type="entry name" value="CYTB_NTER"/>
    <property type="match status" value="1"/>
</dbReference>
<comment type="cofactor">
    <cofactor evidence="14">
        <name>heme b</name>
        <dbReference type="ChEBI" id="CHEBI:60344"/>
    </cofactor>
    <text evidence="14">Binds 2 heme groups non-covalently.</text>
</comment>
<evidence type="ECO:0000256" key="11">
    <source>
        <dbReference type="ARBA" id="ARBA00023004"/>
    </source>
</evidence>
<dbReference type="PANTHER" id="PTHR19271:SF16">
    <property type="entry name" value="CYTOCHROME B"/>
    <property type="match status" value="1"/>
</dbReference>
<keyword evidence="11 14" id="KW-0408">Iron</keyword>
<keyword evidence="5 14" id="KW-0679">Respiratory chain</keyword>
<evidence type="ECO:0000256" key="1">
    <source>
        <dbReference type="ARBA" id="ARBA00004448"/>
    </source>
</evidence>
<feature type="transmembrane region" description="Helical" evidence="14">
    <location>
        <begin position="357"/>
        <end position="381"/>
    </location>
</feature>
<evidence type="ECO:0000256" key="5">
    <source>
        <dbReference type="ARBA" id="ARBA00022660"/>
    </source>
</evidence>
<feature type="transmembrane region" description="Helical" evidence="14">
    <location>
        <begin position="260"/>
        <end position="281"/>
    </location>
</feature>
<comment type="similarity">
    <text evidence="14">Belongs to the cytochrome b family.</text>
</comment>
<feature type="transmembrane region" description="Helical" evidence="14">
    <location>
        <begin position="325"/>
        <end position="345"/>
    </location>
</feature>
<dbReference type="GO" id="GO:0008121">
    <property type="term" value="F:quinol-cytochrome-c reductase activity"/>
    <property type="evidence" value="ECO:0007669"/>
    <property type="project" value="TreeGrafter"/>
</dbReference>
<evidence type="ECO:0000256" key="4">
    <source>
        <dbReference type="ARBA" id="ARBA00022617"/>
    </source>
</evidence>
<dbReference type="InterPro" id="IPR005798">
    <property type="entry name" value="Cyt_b/b6_C"/>
</dbReference>
<dbReference type="InterPro" id="IPR005797">
    <property type="entry name" value="Cyt_b/b6_N"/>
</dbReference>
<evidence type="ECO:0000313" key="17">
    <source>
        <dbReference type="EMBL" id="AGK83074.1"/>
    </source>
</evidence>
<proteinExistence type="inferred from homology"/>
<gene>
    <name evidence="17" type="primary">cob</name>
</gene>
<dbReference type="GeneID" id="16016939"/>
<dbReference type="InterPro" id="IPR027387">
    <property type="entry name" value="Cytb/b6-like_sf"/>
</dbReference>
<feature type="transmembrane region" description="Helical" evidence="14">
    <location>
        <begin position="115"/>
        <end position="135"/>
    </location>
</feature>
<dbReference type="Pfam" id="PF00032">
    <property type="entry name" value="Cytochrom_B_C"/>
    <property type="match status" value="1"/>
</dbReference>
<comment type="subcellular location">
    <subcellularLocation>
        <location evidence="1">Mitochondrion inner membrane</location>
        <topology evidence="1">Multi-pass membrane protein</topology>
    </subcellularLocation>
</comment>
<protein>
    <recommendedName>
        <fullName evidence="2 14">Cytochrome b</fullName>
    </recommendedName>
</protein>
<dbReference type="InterPro" id="IPR016174">
    <property type="entry name" value="Di-haem_cyt_TM"/>
</dbReference>
<feature type="domain" description="Cytochrome b/b6 N-terminal region profile" evidence="15">
    <location>
        <begin position="1"/>
        <end position="211"/>
    </location>
</feature>
<dbReference type="GO" id="GO:0046872">
    <property type="term" value="F:metal ion binding"/>
    <property type="evidence" value="ECO:0007669"/>
    <property type="project" value="UniProtKB-UniRule"/>
</dbReference>
<evidence type="ECO:0000256" key="7">
    <source>
        <dbReference type="ARBA" id="ARBA00022723"/>
    </source>
</evidence>
<reference evidence="17" key="1">
    <citation type="journal article" date="2013" name="Curr. Biol.">
        <title>Shared signatures of parasitism and phylogenomics unite the Cryptomycota and Microsporidia.</title>
        <authorList>
            <person name="James T.Y."/>
            <person name="Pelin A."/>
            <person name="Bonen L."/>
            <person name="Ahrendt S."/>
            <person name="Sain D."/>
            <person name="Corradi N."/>
            <person name="Stajich J.E."/>
        </authorList>
    </citation>
    <scope>NUCLEOTIDE SEQUENCE</scope>
</reference>
<evidence type="ECO:0000256" key="9">
    <source>
        <dbReference type="ARBA" id="ARBA00022982"/>
    </source>
</evidence>
<evidence type="ECO:0000256" key="6">
    <source>
        <dbReference type="ARBA" id="ARBA00022692"/>
    </source>
</evidence>
<dbReference type="GO" id="GO:0016491">
    <property type="term" value="F:oxidoreductase activity"/>
    <property type="evidence" value="ECO:0007669"/>
    <property type="project" value="UniProtKB-UniRule"/>
</dbReference>
<dbReference type="GO" id="GO:0005743">
    <property type="term" value="C:mitochondrial inner membrane"/>
    <property type="evidence" value="ECO:0007669"/>
    <property type="project" value="UniProtKB-SubCell"/>
</dbReference>
<evidence type="ECO:0000256" key="14">
    <source>
        <dbReference type="RuleBase" id="RU362117"/>
    </source>
</evidence>
<dbReference type="EMBL" id="KC702881">
    <property type="protein sequence ID" value="AGK83074.1"/>
    <property type="molecule type" value="Genomic_DNA"/>
</dbReference>
<dbReference type="SUPFAM" id="SSF81342">
    <property type="entry name" value="Transmembrane di-heme cytochromes"/>
    <property type="match status" value="1"/>
</dbReference>
<keyword evidence="3 14" id="KW-0813">Transport</keyword>
<dbReference type="RefSeq" id="YP_008144609.1">
    <property type="nucleotide sequence ID" value="NC_021611.1"/>
</dbReference>
<keyword evidence="7 14" id="KW-0479">Metal-binding</keyword>
<dbReference type="GO" id="GO:0006122">
    <property type="term" value="P:mitochondrial electron transport, ubiquinol to cytochrome c"/>
    <property type="evidence" value="ECO:0007669"/>
    <property type="project" value="TreeGrafter"/>
</dbReference>